<proteinExistence type="predicted"/>
<protein>
    <submittedName>
        <fullName evidence="1">Malic enzyme</fullName>
    </submittedName>
</protein>
<dbReference type="SUPFAM" id="SSF53474">
    <property type="entry name" value="alpha/beta-Hydrolases"/>
    <property type="match status" value="1"/>
</dbReference>
<evidence type="ECO:0000313" key="1">
    <source>
        <dbReference type="EMBL" id="MDQ1032980.1"/>
    </source>
</evidence>
<dbReference type="Gene3D" id="3.40.50.10380">
    <property type="entry name" value="Malic enzyme, N-terminal domain"/>
    <property type="match status" value="1"/>
</dbReference>
<sequence length="77" mass="7817">MFALHRGGKMAIAATVPLRGGEDLSLAYTPGVAEVCTASVQATAVEGAGHWVHVERPSAVAALLDAFLATTPTGRTA</sequence>
<dbReference type="EMBL" id="JAUSZI010000002">
    <property type="protein sequence ID" value="MDQ1032980.1"/>
    <property type="molecule type" value="Genomic_DNA"/>
</dbReference>
<dbReference type="InterPro" id="IPR037062">
    <property type="entry name" value="Malic_N_dom_sf"/>
</dbReference>
<organism evidence="1 2">
    <name type="scientific">Streptomyces umbrinus</name>
    <dbReference type="NCBI Taxonomy" id="67370"/>
    <lineage>
        <taxon>Bacteria</taxon>
        <taxon>Bacillati</taxon>
        <taxon>Actinomycetota</taxon>
        <taxon>Actinomycetes</taxon>
        <taxon>Kitasatosporales</taxon>
        <taxon>Streptomycetaceae</taxon>
        <taxon>Streptomyces</taxon>
        <taxon>Streptomyces phaeochromogenes group</taxon>
    </lineage>
</organism>
<name>A0ABU0TB03_9ACTN</name>
<reference evidence="1 2" key="1">
    <citation type="submission" date="2023-07" db="EMBL/GenBank/DDBJ databases">
        <title>Comparative genomics of wheat-associated soil bacteria to identify genetic determinants of phenazine resistance.</title>
        <authorList>
            <person name="Mouncey N."/>
        </authorList>
    </citation>
    <scope>NUCLEOTIDE SEQUENCE [LARGE SCALE GENOMIC DNA]</scope>
    <source>
        <strain evidence="1 2">V2I4</strain>
    </source>
</reference>
<comment type="caution">
    <text evidence="1">The sequence shown here is derived from an EMBL/GenBank/DDBJ whole genome shotgun (WGS) entry which is preliminary data.</text>
</comment>
<dbReference type="InterPro" id="IPR029058">
    <property type="entry name" value="AB_hydrolase_fold"/>
</dbReference>
<keyword evidence="2" id="KW-1185">Reference proteome</keyword>
<dbReference type="Proteomes" id="UP001230328">
    <property type="component" value="Unassembled WGS sequence"/>
</dbReference>
<accession>A0ABU0TB03</accession>
<evidence type="ECO:0000313" key="2">
    <source>
        <dbReference type="Proteomes" id="UP001230328"/>
    </source>
</evidence>
<gene>
    <name evidence="1" type="ORF">QF035_010562</name>
</gene>